<protein>
    <submittedName>
        <fullName evidence="1">Uncharacterized protein</fullName>
    </submittedName>
</protein>
<sequence>MHTSIANSSPKNIRSLIIFNMMPRTNILPLSCQSKVNKKKLLLFWGTRRAKQEVLRLHITMDIPFRVHLFQYGDCLYTYACNHLNRHRVGIIIPNIP</sequence>
<proteinExistence type="evidence at transcript level"/>
<accession>C4J1Q0</accession>
<dbReference type="EMBL" id="BT084747">
    <property type="protein sequence ID" value="ACR35100.1"/>
    <property type="molecule type" value="mRNA"/>
</dbReference>
<reference evidence="1" key="1">
    <citation type="journal article" date="2009" name="PLoS Genet.">
        <title>Sequencing, mapping, and analysis of 27,455 maize full-length cDNAs.</title>
        <authorList>
            <person name="Soderlund C."/>
            <person name="Descour A."/>
            <person name="Kudrna D."/>
            <person name="Bomhoff M."/>
            <person name="Boyd L."/>
            <person name="Currie J."/>
            <person name="Angelova A."/>
            <person name="Collura K."/>
            <person name="Wissotski M."/>
            <person name="Ashley E."/>
            <person name="Morrow D."/>
            <person name="Fernandes J."/>
            <person name="Walbot V."/>
            <person name="Yu Y."/>
        </authorList>
    </citation>
    <scope>NUCLEOTIDE SEQUENCE</scope>
    <source>
        <strain evidence="1">B73</strain>
    </source>
</reference>
<name>C4J1Q0_MAIZE</name>
<evidence type="ECO:0000313" key="1">
    <source>
        <dbReference type="EMBL" id="ACR35100.1"/>
    </source>
</evidence>
<dbReference type="AlphaFoldDB" id="C4J1Q0"/>
<organism evidence="1">
    <name type="scientific">Zea mays</name>
    <name type="common">Maize</name>
    <dbReference type="NCBI Taxonomy" id="4577"/>
    <lineage>
        <taxon>Eukaryota</taxon>
        <taxon>Viridiplantae</taxon>
        <taxon>Streptophyta</taxon>
        <taxon>Embryophyta</taxon>
        <taxon>Tracheophyta</taxon>
        <taxon>Spermatophyta</taxon>
        <taxon>Magnoliopsida</taxon>
        <taxon>Liliopsida</taxon>
        <taxon>Poales</taxon>
        <taxon>Poaceae</taxon>
        <taxon>PACMAD clade</taxon>
        <taxon>Panicoideae</taxon>
        <taxon>Andropogonodae</taxon>
        <taxon>Andropogoneae</taxon>
        <taxon>Tripsacinae</taxon>
        <taxon>Zea</taxon>
    </lineage>
</organism>